<feature type="transmembrane region" description="Helical" evidence="2">
    <location>
        <begin position="54"/>
        <end position="75"/>
    </location>
</feature>
<sequence length="631" mass="68752">MASYYPKLKKKLGLIGASCLMVWGAFILGMQLYVFGYYSRVYGEGPDTGNWGDAYTGMALANSAASLIFGIYYVVAFTEKPTTTKMLLWGIILAVIGSFAAAGSTVLSALEADWVQTSTNVESTHPCKDSNQTEGAPTELICTNWFALEVTISVLSGLAFSEYIFIGIVIYLGMSAAKNVLDDMDDYKSADVIIPAARIAPNNNNNNNNPQSRGQDGPYNAFNYSPPPSAPMTNESTTNNDDINPRYSYHLQQLSLQQQQQQSKPPVAPQQQQQQQQSSIGNYHQPVRQAPAVPASSSSVATSANSQQMNREEKMSSKSQGVGGVKVPSVLLTLTGIAIVAIQTYVFISFKDAIADSYGPFALYNGMAMASGIVSCLAGISALCCTASKRRSSLGFNIFMAVFSAIAAAGSATLSAMESSRIHSKDSQHPCSSIIEEDSSINSSDCNLWFDLQVSVAALSIFAFILSLILIIAISVALSKSKKKSKRSTVQVPDPVIVQEMEHIPSPVVVVNMPVIVEEIESIVPELKEIEVAEEPEEEEINTSGTNTNNSRQPYIEQLKMLSREELERRLGEHMQQQFLEELRSELNRRNLIPINGRQISRSSSGSSSHRVSSKTVPVAPRPDYYHEDYL</sequence>
<evidence type="ECO:0000256" key="1">
    <source>
        <dbReference type="SAM" id="MobiDB-lite"/>
    </source>
</evidence>
<feature type="transmembrane region" description="Helical" evidence="2">
    <location>
        <begin position="12"/>
        <end position="34"/>
    </location>
</feature>
<feature type="compositionally biased region" description="Low complexity" evidence="1">
    <location>
        <begin position="601"/>
        <end position="611"/>
    </location>
</feature>
<evidence type="ECO:0000313" key="3">
    <source>
        <dbReference type="EMBL" id="CAH0104752.1"/>
    </source>
</evidence>
<feature type="transmembrane region" description="Helical" evidence="2">
    <location>
        <begin position="330"/>
        <end position="350"/>
    </location>
</feature>
<feature type="compositionally biased region" description="Low complexity" evidence="1">
    <location>
        <begin position="285"/>
        <end position="308"/>
    </location>
</feature>
<feature type="transmembrane region" description="Helical" evidence="2">
    <location>
        <begin position="87"/>
        <end position="110"/>
    </location>
</feature>
<dbReference type="OrthoDB" id="6370214at2759"/>
<dbReference type="Proteomes" id="UP000789390">
    <property type="component" value="Unassembled WGS sequence"/>
</dbReference>
<organism evidence="3 4">
    <name type="scientific">Daphnia galeata</name>
    <dbReference type="NCBI Taxonomy" id="27404"/>
    <lineage>
        <taxon>Eukaryota</taxon>
        <taxon>Metazoa</taxon>
        <taxon>Ecdysozoa</taxon>
        <taxon>Arthropoda</taxon>
        <taxon>Crustacea</taxon>
        <taxon>Branchiopoda</taxon>
        <taxon>Diplostraca</taxon>
        <taxon>Cladocera</taxon>
        <taxon>Anomopoda</taxon>
        <taxon>Daphniidae</taxon>
        <taxon>Daphnia</taxon>
    </lineage>
</organism>
<proteinExistence type="predicted"/>
<keyword evidence="2" id="KW-0812">Transmembrane</keyword>
<evidence type="ECO:0000256" key="2">
    <source>
        <dbReference type="SAM" id="Phobius"/>
    </source>
</evidence>
<keyword evidence="2" id="KW-1133">Transmembrane helix</keyword>
<gene>
    <name evidence="3" type="ORF">DGAL_LOCUS7669</name>
</gene>
<feature type="transmembrane region" description="Helical" evidence="2">
    <location>
        <begin position="362"/>
        <end position="384"/>
    </location>
</feature>
<comment type="caution">
    <text evidence="3">The sequence shown here is derived from an EMBL/GenBank/DDBJ whole genome shotgun (WGS) entry which is preliminary data.</text>
</comment>
<dbReference type="AlphaFoldDB" id="A0A8J2WJL8"/>
<protein>
    <submittedName>
        <fullName evidence="3">Uncharacterized protein</fullName>
    </submittedName>
</protein>
<feature type="region of interest" description="Disordered" evidence="1">
    <location>
        <begin position="598"/>
        <end position="631"/>
    </location>
</feature>
<feature type="transmembrane region" description="Helical" evidence="2">
    <location>
        <begin position="396"/>
        <end position="417"/>
    </location>
</feature>
<evidence type="ECO:0000313" key="4">
    <source>
        <dbReference type="Proteomes" id="UP000789390"/>
    </source>
</evidence>
<feature type="transmembrane region" description="Helical" evidence="2">
    <location>
        <begin position="457"/>
        <end position="478"/>
    </location>
</feature>
<keyword evidence="2" id="KW-0472">Membrane</keyword>
<name>A0A8J2WJL8_9CRUS</name>
<keyword evidence="4" id="KW-1185">Reference proteome</keyword>
<feature type="compositionally biased region" description="Polar residues" evidence="1">
    <location>
        <begin position="542"/>
        <end position="553"/>
    </location>
</feature>
<feature type="region of interest" description="Disordered" evidence="1">
    <location>
        <begin position="534"/>
        <end position="554"/>
    </location>
</feature>
<feature type="compositionally biased region" description="Low complexity" evidence="1">
    <location>
        <begin position="251"/>
        <end position="278"/>
    </location>
</feature>
<accession>A0A8J2WJL8</accession>
<feature type="region of interest" description="Disordered" evidence="1">
    <location>
        <begin position="199"/>
        <end position="322"/>
    </location>
</feature>
<feature type="compositionally biased region" description="Polar residues" evidence="1">
    <location>
        <begin position="231"/>
        <end position="242"/>
    </location>
</feature>
<reference evidence="3" key="1">
    <citation type="submission" date="2021-11" db="EMBL/GenBank/DDBJ databases">
        <authorList>
            <person name="Schell T."/>
        </authorList>
    </citation>
    <scope>NUCLEOTIDE SEQUENCE</scope>
    <source>
        <strain evidence="3">M5</strain>
    </source>
</reference>
<feature type="transmembrane region" description="Helical" evidence="2">
    <location>
        <begin position="154"/>
        <end position="174"/>
    </location>
</feature>
<dbReference type="EMBL" id="CAKKLH010000154">
    <property type="protein sequence ID" value="CAH0104752.1"/>
    <property type="molecule type" value="Genomic_DNA"/>
</dbReference>